<dbReference type="GO" id="GO:0000124">
    <property type="term" value="C:SAGA complex"/>
    <property type="evidence" value="ECO:0007669"/>
    <property type="project" value="InterPro"/>
</dbReference>
<dbReference type="PANTHER" id="PTHR47805:SF1">
    <property type="entry name" value="SAGA-ASSOCIATED FACTOR 73"/>
    <property type="match status" value="1"/>
</dbReference>
<name>A0A162MSX8_MUCCL</name>
<dbReference type="InterPro" id="IPR037804">
    <property type="entry name" value="SGF73"/>
</dbReference>
<feature type="compositionally biased region" description="Low complexity" evidence="1">
    <location>
        <begin position="68"/>
        <end position="82"/>
    </location>
</feature>
<evidence type="ECO:0000313" key="4">
    <source>
        <dbReference type="Proteomes" id="UP000077051"/>
    </source>
</evidence>
<protein>
    <recommendedName>
        <fullName evidence="2">SCA7 domain-containing protein</fullName>
    </recommendedName>
</protein>
<keyword evidence="4" id="KW-1185">Reference proteome</keyword>
<feature type="domain" description="SCA7" evidence="2">
    <location>
        <begin position="1"/>
        <end position="25"/>
    </location>
</feature>
<organism evidence="3 4">
    <name type="scientific">Mucor lusitanicus CBS 277.49</name>
    <dbReference type="NCBI Taxonomy" id="747725"/>
    <lineage>
        <taxon>Eukaryota</taxon>
        <taxon>Fungi</taxon>
        <taxon>Fungi incertae sedis</taxon>
        <taxon>Mucoromycota</taxon>
        <taxon>Mucoromycotina</taxon>
        <taxon>Mucoromycetes</taxon>
        <taxon>Mucorales</taxon>
        <taxon>Mucorineae</taxon>
        <taxon>Mucoraceae</taxon>
        <taxon>Mucor</taxon>
    </lineage>
</organism>
<comment type="caution">
    <text evidence="3">The sequence shown here is derived from an EMBL/GenBank/DDBJ whole genome shotgun (WGS) entry which is preliminary data.</text>
</comment>
<dbReference type="PANTHER" id="PTHR47805">
    <property type="entry name" value="SAGA-ASSOCIATED FACTOR 73"/>
    <property type="match status" value="1"/>
</dbReference>
<evidence type="ECO:0000256" key="1">
    <source>
        <dbReference type="SAM" id="MobiDB-lite"/>
    </source>
</evidence>
<dbReference type="STRING" id="747725.A0A162MSX8"/>
<feature type="compositionally biased region" description="Low complexity" evidence="1">
    <location>
        <begin position="33"/>
        <end position="54"/>
    </location>
</feature>
<dbReference type="VEuPathDB" id="FungiDB:MUCCIDRAFT_155791"/>
<evidence type="ECO:0000259" key="2">
    <source>
        <dbReference type="Pfam" id="PF08313"/>
    </source>
</evidence>
<evidence type="ECO:0000313" key="3">
    <source>
        <dbReference type="EMBL" id="OAD05065.1"/>
    </source>
</evidence>
<dbReference type="AlphaFoldDB" id="A0A162MSX8"/>
<dbReference type="EMBL" id="AMYB01000003">
    <property type="protein sequence ID" value="OAD05065.1"/>
    <property type="molecule type" value="Genomic_DNA"/>
</dbReference>
<dbReference type="OrthoDB" id="21678at2759"/>
<sequence>MGAKRAVEGRSQKYDVLLQAYQKKSIGRPNAPASSIATSNGINNNGAISGGKSIKNLKRLQGQQMPPSANGNNGSNSSGIKSNLASTQLNEEPFVDSDEEVENVMQALKLSRPTPLAQKPFFFVKRRRQCFRLRDVLLDSITPKSATANDSHIPTLPAVDNRYTNYARQQQQQQYQQQQYQQQQQQQQQQQMFNGMVIDNNTLYGENPNNINASFSVR</sequence>
<dbReference type="InterPro" id="IPR013243">
    <property type="entry name" value="SCA7_dom"/>
</dbReference>
<dbReference type="Gene3D" id="6.10.140.670">
    <property type="match status" value="1"/>
</dbReference>
<dbReference type="Proteomes" id="UP000077051">
    <property type="component" value="Unassembled WGS sequence"/>
</dbReference>
<reference evidence="3 4" key="1">
    <citation type="submission" date="2015-06" db="EMBL/GenBank/DDBJ databases">
        <title>Expansion of signal transduction pathways in fungi by whole-genome duplication.</title>
        <authorList>
            <consortium name="DOE Joint Genome Institute"/>
            <person name="Corrochano L.M."/>
            <person name="Kuo A."/>
            <person name="Marcet-Houben M."/>
            <person name="Polaino S."/>
            <person name="Salamov A."/>
            <person name="Villalobos J.M."/>
            <person name="Alvarez M.I."/>
            <person name="Avalos J."/>
            <person name="Benito E.P."/>
            <person name="Benoit I."/>
            <person name="Burger G."/>
            <person name="Camino L.P."/>
            <person name="Canovas D."/>
            <person name="Cerda-Olmedo E."/>
            <person name="Cheng J.-F."/>
            <person name="Dominguez A."/>
            <person name="Elias M."/>
            <person name="Eslava A.P."/>
            <person name="Glaser F."/>
            <person name="Grimwood J."/>
            <person name="Gutierrez G."/>
            <person name="Heitman J."/>
            <person name="Henrissat B."/>
            <person name="Iturriaga E.A."/>
            <person name="Lang B.F."/>
            <person name="Lavin J.L."/>
            <person name="Lee S."/>
            <person name="Li W."/>
            <person name="Lindquist E."/>
            <person name="Lopez-Garcia S."/>
            <person name="Luque E.M."/>
            <person name="Marcos A.T."/>
            <person name="Martin J."/>
            <person name="Mccluskey K."/>
            <person name="Medina H.R."/>
            <person name="Miralles-Duran A."/>
            <person name="Miyazaki A."/>
            <person name="Munoz-Torres E."/>
            <person name="Oguiza J.A."/>
            <person name="Ohm R."/>
            <person name="Olmedo M."/>
            <person name="Orejas M."/>
            <person name="Ortiz-Castellanos L."/>
            <person name="Pisabarro A.G."/>
            <person name="Rodriguez-Romero J."/>
            <person name="Ruiz-Herrera J."/>
            <person name="Ruiz-Vazquez R."/>
            <person name="Sanz C."/>
            <person name="Schackwitz W."/>
            <person name="Schmutz J."/>
            <person name="Shahriari M."/>
            <person name="Shelest E."/>
            <person name="Silva-Franco F."/>
            <person name="Soanes D."/>
            <person name="Syed K."/>
            <person name="Tagua V.G."/>
            <person name="Talbot N.J."/>
            <person name="Thon M."/>
            <person name="De Vries R.P."/>
            <person name="Wiebenga A."/>
            <person name="Yadav J.S."/>
            <person name="Braun E.L."/>
            <person name="Baker S."/>
            <person name="Garre V."/>
            <person name="Horwitz B."/>
            <person name="Torres-Martinez S."/>
            <person name="Idnurm A."/>
            <person name="Herrera-Estrella A."/>
            <person name="Gabaldon T."/>
            <person name="Grigoriev I.V."/>
        </authorList>
    </citation>
    <scope>NUCLEOTIDE SEQUENCE [LARGE SCALE GENOMIC DNA]</scope>
    <source>
        <strain evidence="3 4">CBS 277.49</strain>
    </source>
</reference>
<feature type="region of interest" description="Disordered" evidence="1">
    <location>
        <begin position="24"/>
        <end position="82"/>
    </location>
</feature>
<proteinExistence type="predicted"/>
<dbReference type="Pfam" id="PF08313">
    <property type="entry name" value="SCA7"/>
    <property type="match status" value="1"/>
</dbReference>
<accession>A0A162MSX8</accession>
<gene>
    <name evidence="3" type="ORF">MUCCIDRAFT_155791</name>
</gene>